<keyword evidence="6" id="KW-0750">Starch biosynthesis</keyword>
<evidence type="ECO:0000259" key="8">
    <source>
        <dbReference type="Pfam" id="PF08323"/>
    </source>
</evidence>
<accession>A0AAD4S974</accession>
<comment type="pathway">
    <text evidence="2">Glycan biosynthesis; starch biosynthesis.</text>
</comment>
<evidence type="ECO:0000256" key="4">
    <source>
        <dbReference type="ARBA" id="ARBA00022676"/>
    </source>
</evidence>
<organism evidence="9 10">
    <name type="scientific">Papaver atlanticum</name>
    <dbReference type="NCBI Taxonomy" id="357466"/>
    <lineage>
        <taxon>Eukaryota</taxon>
        <taxon>Viridiplantae</taxon>
        <taxon>Streptophyta</taxon>
        <taxon>Embryophyta</taxon>
        <taxon>Tracheophyta</taxon>
        <taxon>Spermatophyta</taxon>
        <taxon>Magnoliopsida</taxon>
        <taxon>Ranunculales</taxon>
        <taxon>Papaveraceae</taxon>
        <taxon>Papaveroideae</taxon>
        <taxon>Papaver</taxon>
    </lineage>
</organism>
<feature type="domain" description="Starch synthase catalytic" evidence="8">
    <location>
        <begin position="205"/>
        <end position="444"/>
    </location>
</feature>
<dbReference type="Pfam" id="PF08323">
    <property type="entry name" value="Glyco_transf_5"/>
    <property type="match status" value="1"/>
</dbReference>
<dbReference type="EC" id="2.4.1.21" evidence="3"/>
<dbReference type="Proteomes" id="UP001202328">
    <property type="component" value="Unassembled WGS sequence"/>
</dbReference>
<evidence type="ECO:0000256" key="7">
    <source>
        <dbReference type="SAM" id="Coils"/>
    </source>
</evidence>
<comment type="caution">
    <text evidence="9">The sequence shown here is derived from an EMBL/GenBank/DDBJ whole genome shotgun (WGS) entry which is preliminary data.</text>
</comment>
<dbReference type="PANTHER" id="PTHR46083:SF3">
    <property type="entry name" value="UDP-GLYCOSYLTRANSFERASE SUPERFAMILY PROTEIN"/>
    <property type="match status" value="1"/>
</dbReference>
<evidence type="ECO:0000256" key="5">
    <source>
        <dbReference type="ARBA" id="ARBA00022679"/>
    </source>
</evidence>
<dbReference type="AlphaFoldDB" id="A0AAD4S974"/>
<keyword evidence="10" id="KW-1185">Reference proteome</keyword>
<evidence type="ECO:0000256" key="2">
    <source>
        <dbReference type="ARBA" id="ARBA00004727"/>
    </source>
</evidence>
<dbReference type="InterPro" id="IPR013534">
    <property type="entry name" value="Starch_synth_cat_dom"/>
</dbReference>
<feature type="coiled-coil region" evidence="7">
    <location>
        <begin position="96"/>
        <end position="126"/>
    </location>
</feature>
<evidence type="ECO:0000313" key="10">
    <source>
        <dbReference type="Proteomes" id="UP001202328"/>
    </source>
</evidence>
<keyword evidence="4" id="KW-0328">Glycosyltransferase</keyword>
<evidence type="ECO:0000256" key="3">
    <source>
        <dbReference type="ARBA" id="ARBA00012588"/>
    </source>
</evidence>
<keyword evidence="7" id="KW-0175">Coiled coil</keyword>
<dbReference type="GO" id="GO:0019252">
    <property type="term" value="P:starch biosynthetic process"/>
    <property type="evidence" value="ECO:0007669"/>
    <property type="project" value="UniProtKB-KW"/>
</dbReference>
<dbReference type="GO" id="GO:0009011">
    <property type="term" value="F:alpha-1,4-glucan glucosyltransferase (ADP-glucose donor) activity"/>
    <property type="evidence" value="ECO:0007669"/>
    <property type="project" value="UniProtKB-EC"/>
</dbReference>
<keyword evidence="5" id="KW-0808">Transferase</keyword>
<evidence type="ECO:0000256" key="1">
    <source>
        <dbReference type="ARBA" id="ARBA00001478"/>
    </source>
</evidence>
<comment type="catalytic activity">
    <reaction evidence="1">
        <text>[(1-&gt;4)-alpha-D-glucosyl](n) + ADP-alpha-D-glucose = [(1-&gt;4)-alpha-D-glucosyl](n+1) + ADP + H(+)</text>
        <dbReference type="Rhea" id="RHEA:18189"/>
        <dbReference type="Rhea" id="RHEA-COMP:9584"/>
        <dbReference type="Rhea" id="RHEA-COMP:9587"/>
        <dbReference type="ChEBI" id="CHEBI:15378"/>
        <dbReference type="ChEBI" id="CHEBI:15444"/>
        <dbReference type="ChEBI" id="CHEBI:57498"/>
        <dbReference type="ChEBI" id="CHEBI:456216"/>
        <dbReference type="EC" id="2.4.1.21"/>
    </reaction>
</comment>
<dbReference type="SUPFAM" id="SSF53756">
    <property type="entry name" value="UDP-Glycosyltransferase/glycogen phosphorylase"/>
    <property type="match status" value="1"/>
</dbReference>
<gene>
    <name evidence="9" type="ORF">MKW98_002833</name>
</gene>
<protein>
    <recommendedName>
        <fullName evidence="3">starch synthase</fullName>
        <ecNumber evidence="3">2.4.1.21</ecNumber>
    </recommendedName>
</protein>
<reference evidence="9" key="1">
    <citation type="submission" date="2022-04" db="EMBL/GenBank/DDBJ databases">
        <title>A functionally conserved STORR gene fusion in Papaver species that diverged 16.8 million years ago.</title>
        <authorList>
            <person name="Catania T."/>
        </authorList>
    </citation>
    <scope>NUCLEOTIDE SEQUENCE</scope>
    <source>
        <strain evidence="9">S-188037</strain>
    </source>
</reference>
<dbReference type="Gene3D" id="3.40.50.2000">
    <property type="entry name" value="Glycogen Phosphorylase B"/>
    <property type="match status" value="2"/>
</dbReference>
<name>A0AAD4S974_9MAGN</name>
<proteinExistence type="predicted"/>
<evidence type="ECO:0000313" key="9">
    <source>
        <dbReference type="EMBL" id="KAI3869944.1"/>
    </source>
</evidence>
<evidence type="ECO:0000256" key="6">
    <source>
        <dbReference type="ARBA" id="ARBA00022922"/>
    </source>
</evidence>
<sequence>MNAVVAVKPLHYVIHTKQAKLHHHHQTVCCCSSSRNNEKIDGLYSGLSHFELEDHKNMEILESSSIAKENQNDIWELFRETQRNILYLNKRRLMALEEMKKTQQEKQSLLDRVQQLEVELASIQNSSPIAASDKATAWPQLLLRIDSMVLTRIITTEESSNIRGLIINNKAKVASTFSDIQLKGDAELLEELRDFSIKCKQTGFHIIHICTELAPVASVGSLALYVTGISSELQENGNLVEVILPKYASLDLDGVQGLRDTKAEFYSYFDGSWHGNKIWTGVVHGIGVTFIEPVHHVSYFNREMIYGYSDDFERFSYFSRASLDYILISGKKPAILHIHNWETAIVGPLFWDGFVNQGLGDARILFTCHDLKNQRLEHPDKLALCGLDPYRLNRHDRLQDNNKKHLVNILKGGIVYSNKVVIMSPTHSEGRTDSSLSHGLESTLDIHKEKLLLAPYGFDCKIWDPSKDTSLPSNYSADDIKGKAVCKAALRQRVELSSHPSTVVVGCICSDFSDIDLERLKDVIQLISQRGAQFILMGSSNIPSINSALESFRRSLEDEDVRIISTYDEALSHLILAGADIILCPSFHDPLLQMPLKAIKYGAAPVALRSSHKSSPVSWNTGMSEYIMTSFGNASLSEALDQIAENPSQWNEKIKDGMTKDFSWGAECYDIHLNAYTSIKNL</sequence>
<dbReference type="PANTHER" id="PTHR46083">
    <property type="match status" value="1"/>
</dbReference>
<dbReference type="EMBL" id="JAJJMB010013226">
    <property type="protein sequence ID" value="KAI3869944.1"/>
    <property type="molecule type" value="Genomic_DNA"/>
</dbReference>